<protein>
    <recommendedName>
        <fullName evidence="3">T9SS C-terminal target domain-containing protein</fullName>
    </recommendedName>
</protein>
<feature type="signal peptide" evidence="1">
    <location>
        <begin position="1"/>
        <end position="23"/>
    </location>
</feature>
<gene>
    <name evidence="2" type="ORF">GTC17254_04880</name>
</gene>
<feature type="chain" id="PRO_5044268646" description="T9SS C-terminal target domain-containing protein" evidence="1">
    <location>
        <begin position="24"/>
        <end position="414"/>
    </location>
</feature>
<accession>A0AB33IY97</accession>
<evidence type="ECO:0008006" key="3">
    <source>
        <dbReference type="Google" id="ProtNLM"/>
    </source>
</evidence>
<organism evidence="2">
    <name type="scientific">Prevotella sp. GTC17254</name>
    <dbReference type="NCBI Taxonomy" id="3236794"/>
    <lineage>
        <taxon>Bacteria</taxon>
        <taxon>Pseudomonadati</taxon>
        <taxon>Bacteroidota</taxon>
        <taxon>Bacteroidia</taxon>
        <taxon>Bacteroidales</taxon>
        <taxon>Prevotellaceae</taxon>
        <taxon>Prevotella</taxon>
    </lineage>
</organism>
<sequence length="414" mass="47499">MKFIMRTFISVLLCLFASLSVFSQSEVNLTPVAEGEGLVDGGLYFMTYKDAKGYWASTTFPYEDGFLYSGREKIKGDTKDLFYTSYSKAFPKSHILQVVRRNDRLYLRDFTMKKFVTLAQLSNDIICQYSDTIIPDIYIQETEDKCFFEFHRIQDGNSQILTFRNSNNYHEFIPSPYKTRRALLYKVENYSDTIDSSKDAEPINAKVNVTFKRQFANDKYNTLMLPFDIVDYKKVFGATTTILKVAAAKNNQISFVSLEEDEPLLAYQPYVIKGDFGNTQTFKVDIVTVNITDEKEHIKTIGDFVFHGVLATQNIGKQEAHILYNGEFLNCSNTNTITINPYRWYITHTEDNAASKAMKITISGLDTATNINHSQITNGGKEQIYNLQGIKINTQWQKLPKGIYIINGKTRIKY</sequence>
<evidence type="ECO:0000313" key="2">
    <source>
        <dbReference type="EMBL" id="BFO72891.1"/>
    </source>
</evidence>
<evidence type="ECO:0000256" key="1">
    <source>
        <dbReference type="SAM" id="SignalP"/>
    </source>
</evidence>
<name>A0AB33IY97_9BACT</name>
<dbReference type="AlphaFoldDB" id="A0AB33IY97"/>
<proteinExistence type="predicted"/>
<dbReference type="EMBL" id="AP035786">
    <property type="protein sequence ID" value="BFO72891.1"/>
    <property type="molecule type" value="Genomic_DNA"/>
</dbReference>
<reference evidence="2" key="1">
    <citation type="submission" date="2024-07" db="EMBL/GenBank/DDBJ databases">
        <title>Complete genome sequence of Prevotella sp. YM-2024 GTC17254.</title>
        <authorList>
            <person name="Hayashi M."/>
            <person name="Muto Y."/>
            <person name="Tanaka K."/>
            <person name="Niwa H."/>
        </authorList>
    </citation>
    <scope>NUCLEOTIDE SEQUENCE</scope>
    <source>
        <strain evidence="2">GTC17254</strain>
    </source>
</reference>
<keyword evidence="1" id="KW-0732">Signal</keyword>